<evidence type="ECO:0000256" key="3">
    <source>
        <dbReference type="ARBA" id="ARBA00022840"/>
    </source>
</evidence>
<dbReference type="AlphaFoldDB" id="A0A7X6L5H4"/>
<organism evidence="5 6">
    <name type="scientific">Nocardia gamkensis</name>
    <dbReference type="NCBI Taxonomy" id="352869"/>
    <lineage>
        <taxon>Bacteria</taxon>
        <taxon>Bacillati</taxon>
        <taxon>Actinomycetota</taxon>
        <taxon>Actinomycetes</taxon>
        <taxon>Mycobacteriales</taxon>
        <taxon>Nocardiaceae</taxon>
        <taxon>Nocardia</taxon>
    </lineage>
</organism>
<keyword evidence="6" id="KW-1185">Reference proteome</keyword>
<dbReference type="InterPro" id="IPR003778">
    <property type="entry name" value="CT_A_B"/>
</dbReference>
<dbReference type="GO" id="GO:0016740">
    <property type="term" value="F:transferase activity"/>
    <property type="evidence" value="ECO:0007669"/>
    <property type="project" value="UniProtKB-KW"/>
</dbReference>
<dbReference type="GO" id="GO:0005524">
    <property type="term" value="F:ATP binding"/>
    <property type="evidence" value="ECO:0007669"/>
    <property type="project" value="UniProtKB-KW"/>
</dbReference>
<dbReference type="RefSeq" id="WP_062966858.1">
    <property type="nucleotide sequence ID" value="NZ_JAAXOS010000008.1"/>
</dbReference>
<evidence type="ECO:0000259" key="4">
    <source>
        <dbReference type="SMART" id="SM00797"/>
    </source>
</evidence>
<proteinExistence type="predicted"/>
<reference evidence="5 6" key="1">
    <citation type="submission" date="2020-04" db="EMBL/GenBank/DDBJ databases">
        <title>MicrobeNet Type strains.</title>
        <authorList>
            <person name="Nicholson A.C."/>
        </authorList>
    </citation>
    <scope>NUCLEOTIDE SEQUENCE [LARGE SCALE GENOMIC DNA]</scope>
    <source>
        <strain evidence="5 6">DSM 44956</strain>
    </source>
</reference>
<protein>
    <submittedName>
        <fullName evidence="5">Biotin-dependent carboxyltransferase family protein</fullName>
    </submittedName>
</protein>
<keyword evidence="2" id="KW-0378">Hydrolase</keyword>
<dbReference type="Proteomes" id="UP000540698">
    <property type="component" value="Unassembled WGS sequence"/>
</dbReference>
<dbReference type="PANTHER" id="PTHR43309:SF3">
    <property type="entry name" value="5-OXOPROLINASE SUBUNIT C"/>
    <property type="match status" value="1"/>
</dbReference>
<evidence type="ECO:0000256" key="1">
    <source>
        <dbReference type="ARBA" id="ARBA00022741"/>
    </source>
</evidence>
<dbReference type="SMART" id="SM00797">
    <property type="entry name" value="AHS2"/>
    <property type="match status" value="1"/>
</dbReference>
<name>A0A7X6L5H4_9NOCA</name>
<dbReference type="GO" id="GO:0016787">
    <property type="term" value="F:hydrolase activity"/>
    <property type="evidence" value="ECO:0007669"/>
    <property type="project" value="UniProtKB-KW"/>
</dbReference>
<dbReference type="Gene3D" id="2.40.100.10">
    <property type="entry name" value="Cyclophilin-like"/>
    <property type="match status" value="1"/>
</dbReference>
<dbReference type="PANTHER" id="PTHR43309">
    <property type="entry name" value="5-OXOPROLINASE SUBUNIT C"/>
    <property type="match status" value="1"/>
</dbReference>
<sequence>MIVVEQVGPLATIQDLGRPGWFDSGVGPAGAADRASLRLANRLVGNPEGHAAVEVLLGGLALHAEEHVMLAVTGAPAPTTVDGRPVGHASVLELEPGQTLRLAYASVGLRSYVAVRGGIDVPATLGSRSRDTMSGLGPEPLEKGDRLPIGPSPHTIPVVDVAPVAELPADVVTVRAVLGPRDDWFTDATALFEGEWEVSTDTDRIGARLARRRGPPLTRKVTRELPTEGMALGSIQVPPSGEPVAFLADHPVTGGYPVIAVVLDADVDAIAQTRPGQPVRFVRVG</sequence>
<comment type="caution">
    <text evidence="5">The sequence shown here is derived from an EMBL/GenBank/DDBJ whole genome shotgun (WGS) entry which is preliminary data.</text>
</comment>
<keyword evidence="1" id="KW-0547">Nucleotide-binding</keyword>
<gene>
    <name evidence="5" type="ORF">HGB38_17875</name>
</gene>
<dbReference type="SUPFAM" id="SSF50891">
    <property type="entry name" value="Cyclophilin-like"/>
    <property type="match status" value="1"/>
</dbReference>
<keyword evidence="3" id="KW-0067">ATP-binding</keyword>
<dbReference type="EMBL" id="JAAXOS010000008">
    <property type="protein sequence ID" value="NKY28082.1"/>
    <property type="molecule type" value="Genomic_DNA"/>
</dbReference>
<evidence type="ECO:0000313" key="5">
    <source>
        <dbReference type="EMBL" id="NKY28082.1"/>
    </source>
</evidence>
<feature type="domain" description="Carboxyltransferase" evidence="4">
    <location>
        <begin position="23"/>
        <end position="285"/>
    </location>
</feature>
<dbReference type="Pfam" id="PF02626">
    <property type="entry name" value="CT_A_B"/>
    <property type="match status" value="1"/>
</dbReference>
<evidence type="ECO:0000256" key="2">
    <source>
        <dbReference type="ARBA" id="ARBA00022801"/>
    </source>
</evidence>
<dbReference type="InterPro" id="IPR029000">
    <property type="entry name" value="Cyclophilin-like_dom_sf"/>
</dbReference>
<keyword evidence="5" id="KW-0808">Transferase</keyword>
<evidence type="ECO:0000313" key="6">
    <source>
        <dbReference type="Proteomes" id="UP000540698"/>
    </source>
</evidence>
<accession>A0A7X6L5H4</accession>
<dbReference type="InterPro" id="IPR052708">
    <property type="entry name" value="PxpC"/>
</dbReference>
<dbReference type="NCBIfam" id="TIGR00724">
    <property type="entry name" value="urea_amlyse_rel"/>
    <property type="match status" value="1"/>
</dbReference>